<dbReference type="EMBL" id="BPLR01002257">
    <property type="protein sequence ID" value="GIX71830.1"/>
    <property type="molecule type" value="Genomic_DNA"/>
</dbReference>
<name>A0AAV4MHR1_CAEEX</name>
<proteinExistence type="predicted"/>
<keyword evidence="2" id="KW-1185">Reference proteome</keyword>
<sequence length="81" mass="8934">MHGMCTFTERYLRVKNSKVNSSLGALLNSAPSLSCPQTTTHEFFEYSYLIRDVPFNCGSLFTMGVVIIRGLADKRMGAGVP</sequence>
<accession>A0AAV4MHR1</accession>
<evidence type="ECO:0000313" key="1">
    <source>
        <dbReference type="EMBL" id="GIX71830.1"/>
    </source>
</evidence>
<evidence type="ECO:0000313" key="2">
    <source>
        <dbReference type="Proteomes" id="UP001054945"/>
    </source>
</evidence>
<protein>
    <submittedName>
        <fullName evidence="1">Uncharacterized protein</fullName>
    </submittedName>
</protein>
<reference evidence="1 2" key="1">
    <citation type="submission" date="2021-06" db="EMBL/GenBank/DDBJ databases">
        <title>Caerostris extrusa draft genome.</title>
        <authorList>
            <person name="Kono N."/>
            <person name="Arakawa K."/>
        </authorList>
    </citation>
    <scope>NUCLEOTIDE SEQUENCE [LARGE SCALE GENOMIC DNA]</scope>
</reference>
<comment type="caution">
    <text evidence="1">The sequence shown here is derived from an EMBL/GenBank/DDBJ whole genome shotgun (WGS) entry which is preliminary data.</text>
</comment>
<organism evidence="1 2">
    <name type="scientific">Caerostris extrusa</name>
    <name type="common">Bark spider</name>
    <name type="synonym">Caerostris bankana</name>
    <dbReference type="NCBI Taxonomy" id="172846"/>
    <lineage>
        <taxon>Eukaryota</taxon>
        <taxon>Metazoa</taxon>
        <taxon>Ecdysozoa</taxon>
        <taxon>Arthropoda</taxon>
        <taxon>Chelicerata</taxon>
        <taxon>Arachnida</taxon>
        <taxon>Araneae</taxon>
        <taxon>Araneomorphae</taxon>
        <taxon>Entelegynae</taxon>
        <taxon>Araneoidea</taxon>
        <taxon>Araneidae</taxon>
        <taxon>Caerostris</taxon>
    </lineage>
</organism>
<gene>
    <name evidence="1" type="ORF">CEXT_541941</name>
</gene>
<dbReference type="Proteomes" id="UP001054945">
    <property type="component" value="Unassembled WGS sequence"/>
</dbReference>
<dbReference type="AlphaFoldDB" id="A0AAV4MHR1"/>